<feature type="region of interest" description="Disordered" evidence="1">
    <location>
        <begin position="193"/>
        <end position="279"/>
    </location>
</feature>
<gene>
    <name evidence="2" type="ORF">Taro_009096</name>
</gene>
<sequence length="404" mass="43661">MEKVGDTCKADFVHLVPTPPSRVAAAPALRIDGDRNDRAHSDASSCSRDRRAGKGKVVDYTSSSDSPVSSGDTDEGDADPIIPDDHNFLPGGSPPLCGGEYESSSQAVAGSLPEGESDESPPHCSFPETTAMDGGNTTFSLAELGVSSEQYSSAPVEAYIPMPVERPSAARIIPKGDTVGDDGGLRQANYNLEPSTLPFDGENFDPYPADFPPPSQGFYAEQLDFVRPSSHEVGVEERNSLPGNPPPLDDSGSPPLEIDALSGHGIEWPTKDQPGPYSRSDDFCNFLLGRVKAATNAENPPPTEAIRGYVDAKEAWSPYDQRIQALESDICSLTSDADERDSWITEVRKRQKTRATKIAAERERITRLQREFDEARSSLDKEAREAAKDSKEEATLARDGGKFR</sequence>
<organism evidence="2 3">
    <name type="scientific">Colocasia esculenta</name>
    <name type="common">Wild taro</name>
    <name type="synonym">Arum esculentum</name>
    <dbReference type="NCBI Taxonomy" id="4460"/>
    <lineage>
        <taxon>Eukaryota</taxon>
        <taxon>Viridiplantae</taxon>
        <taxon>Streptophyta</taxon>
        <taxon>Embryophyta</taxon>
        <taxon>Tracheophyta</taxon>
        <taxon>Spermatophyta</taxon>
        <taxon>Magnoliopsida</taxon>
        <taxon>Liliopsida</taxon>
        <taxon>Araceae</taxon>
        <taxon>Aroideae</taxon>
        <taxon>Colocasieae</taxon>
        <taxon>Colocasia</taxon>
    </lineage>
</organism>
<feature type="region of interest" description="Disordered" evidence="1">
    <location>
        <begin position="18"/>
        <end position="135"/>
    </location>
</feature>
<feature type="region of interest" description="Disordered" evidence="1">
    <location>
        <begin position="374"/>
        <end position="404"/>
    </location>
</feature>
<dbReference type="EMBL" id="NMUH01000313">
    <property type="protein sequence ID" value="MQL76692.1"/>
    <property type="molecule type" value="Genomic_DNA"/>
</dbReference>
<comment type="caution">
    <text evidence="2">The sequence shown here is derived from an EMBL/GenBank/DDBJ whole genome shotgun (WGS) entry which is preliminary data.</text>
</comment>
<evidence type="ECO:0000256" key="1">
    <source>
        <dbReference type="SAM" id="MobiDB-lite"/>
    </source>
</evidence>
<dbReference type="AlphaFoldDB" id="A0A843TVG7"/>
<feature type="compositionally biased region" description="Basic and acidic residues" evidence="1">
    <location>
        <begin position="229"/>
        <end position="239"/>
    </location>
</feature>
<name>A0A843TVG7_COLES</name>
<proteinExistence type="predicted"/>
<protein>
    <submittedName>
        <fullName evidence="2">Uncharacterized protein</fullName>
    </submittedName>
</protein>
<accession>A0A843TVG7</accession>
<reference evidence="2" key="1">
    <citation type="submission" date="2017-07" db="EMBL/GenBank/DDBJ databases">
        <title>Taro Niue Genome Assembly and Annotation.</title>
        <authorList>
            <person name="Atibalentja N."/>
            <person name="Keating K."/>
            <person name="Fields C.J."/>
        </authorList>
    </citation>
    <scope>NUCLEOTIDE SEQUENCE</scope>
    <source>
        <strain evidence="2">Niue_2</strain>
        <tissue evidence="2">Leaf</tissue>
    </source>
</reference>
<evidence type="ECO:0000313" key="2">
    <source>
        <dbReference type="EMBL" id="MQL76692.1"/>
    </source>
</evidence>
<dbReference type="Proteomes" id="UP000652761">
    <property type="component" value="Unassembled WGS sequence"/>
</dbReference>
<keyword evidence="3" id="KW-1185">Reference proteome</keyword>
<feature type="compositionally biased region" description="Basic and acidic residues" evidence="1">
    <location>
        <begin position="31"/>
        <end position="52"/>
    </location>
</feature>
<evidence type="ECO:0000313" key="3">
    <source>
        <dbReference type="Proteomes" id="UP000652761"/>
    </source>
</evidence>
<feature type="compositionally biased region" description="Low complexity" evidence="1">
    <location>
        <begin position="58"/>
        <end position="71"/>
    </location>
</feature>